<proteinExistence type="predicted"/>
<dbReference type="InterPro" id="IPR032830">
    <property type="entry name" value="XPB/Ssl2_N"/>
</dbReference>
<dbReference type="Proteomes" id="UP000215509">
    <property type="component" value="Unassembled WGS sequence"/>
</dbReference>
<gene>
    <name evidence="2" type="ORF">CF651_11615</name>
</gene>
<feature type="domain" description="Helicase XPB/Ssl2 N-terminal" evidence="1">
    <location>
        <begin position="389"/>
        <end position="498"/>
    </location>
</feature>
<dbReference type="Pfam" id="PF13625">
    <property type="entry name" value="Helicase_C_3"/>
    <property type="match status" value="1"/>
</dbReference>
<reference evidence="2 3" key="1">
    <citation type="submission" date="2017-07" db="EMBL/GenBank/DDBJ databases">
        <title>Genome sequencing and assembly of Paenibacillus rigui.</title>
        <authorList>
            <person name="Mayilraj S."/>
        </authorList>
    </citation>
    <scope>NUCLEOTIDE SEQUENCE [LARGE SCALE GENOMIC DNA]</scope>
    <source>
        <strain evidence="2 3">JCM 16352</strain>
    </source>
</reference>
<name>A0A229UQV6_9BACL</name>
<comment type="caution">
    <text evidence="2">The sequence shown here is derived from an EMBL/GenBank/DDBJ whole genome shotgun (WGS) entry which is preliminary data.</text>
</comment>
<dbReference type="EMBL" id="NMQW01000017">
    <property type="protein sequence ID" value="OXM85876.1"/>
    <property type="molecule type" value="Genomic_DNA"/>
</dbReference>
<keyword evidence="3" id="KW-1185">Reference proteome</keyword>
<protein>
    <recommendedName>
        <fullName evidence="1">Helicase XPB/Ssl2 N-terminal domain-containing protein</fullName>
    </recommendedName>
</protein>
<dbReference type="RefSeq" id="WP_094015026.1">
    <property type="nucleotide sequence ID" value="NZ_NMQW01000017.1"/>
</dbReference>
<evidence type="ECO:0000313" key="3">
    <source>
        <dbReference type="Proteomes" id="UP000215509"/>
    </source>
</evidence>
<accession>A0A229UQV6</accession>
<evidence type="ECO:0000259" key="1">
    <source>
        <dbReference type="Pfam" id="PF13625"/>
    </source>
</evidence>
<organism evidence="2 3">
    <name type="scientific">Paenibacillus rigui</name>
    <dbReference type="NCBI Taxonomy" id="554312"/>
    <lineage>
        <taxon>Bacteria</taxon>
        <taxon>Bacillati</taxon>
        <taxon>Bacillota</taxon>
        <taxon>Bacilli</taxon>
        <taxon>Bacillales</taxon>
        <taxon>Paenibacillaceae</taxon>
        <taxon>Paenibacillus</taxon>
    </lineage>
</organism>
<dbReference type="AlphaFoldDB" id="A0A229UQV6"/>
<sequence length="693" mass="78935">MNTKYYVARMPQELRSQIEAETVYYTWLKQGETLESILNDPDKMHFLYSQLSVRERKVLMLIVRSIGCESFDTSRLEKLAASGMSGADAKVGFLQLVKKGLIFPFRKSWGEHVYVMSLDGLGLWQRVLFPLPGMGEEPLLLSDEGSLHIQLTESNGPGLAHDLFQALVFIAQNDVKWTKNGTINKRQLQKLSELLTLPDPWLEGAGMKYAYVDIYSPKIAFLMELLTRLELLEGHSDGLLLHPLNLERWLSLSEKEQNDTLYAIWKQAAFPGAVWLQHAVSLLERSEEGGWIRSTRILDWLSQQGLRHGGEGSRESMSPFPLEDAEALLQLERQWIYPLIAFGWMEKGTDSHGVPLYRWIKHPIKPAGPVGGGAGISSSEEGEDQERFYVQPDFELLVPPEVGFAVRWELSVLADLHKSDQVSLYKLSKESLQRAMEHGRRAEEVINFLERYSLYGVPENIKLTIAQWAKPFGKVGLAQVVLLRCLDEAAADAVRKLPGSGEWLLEPVGQLAWIVKPDQVKKISEALTKAGWMPGKIAQLDGATGPSRGTELLKPDFDKRALSSADPTHNWLFNKGFIYSRHGLGYFEMEPRLPEIRDLYPDLNGIPTGWVRDYRAYHVSTRREMVEKAMEWRAGLQVRYNGQDHLIAPRKLQETRGTWSMTGLEQTEQQEVCWFPEEWQEMKMILPGINDKY</sequence>
<dbReference type="OrthoDB" id="2987331at2"/>
<evidence type="ECO:0000313" key="2">
    <source>
        <dbReference type="EMBL" id="OXM85876.1"/>
    </source>
</evidence>